<gene>
    <name evidence="1" type="ORF">Thiowin_00114</name>
</gene>
<organism evidence="1 2">
    <name type="scientific">Thiorhodovibrio winogradskyi</name>
    <dbReference type="NCBI Taxonomy" id="77007"/>
    <lineage>
        <taxon>Bacteria</taxon>
        <taxon>Pseudomonadati</taxon>
        <taxon>Pseudomonadota</taxon>
        <taxon>Gammaproteobacteria</taxon>
        <taxon>Chromatiales</taxon>
        <taxon>Chromatiaceae</taxon>
        <taxon>Thiorhodovibrio</taxon>
    </lineage>
</organism>
<dbReference type="InterPro" id="IPR008979">
    <property type="entry name" value="Galactose-bd-like_sf"/>
</dbReference>
<dbReference type="EMBL" id="CP121472">
    <property type="protein sequence ID" value="WPL15231.1"/>
    <property type="molecule type" value="Genomic_DNA"/>
</dbReference>
<evidence type="ECO:0008006" key="3">
    <source>
        <dbReference type="Google" id="ProtNLM"/>
    </source>
</evidence>
<sequence length="420" mass="47713">MPDDLLGIKAVFSPGVNNRKDFEDELLDAYSIASHMCDYSSHPEKFRTSLKLGQTFKKKWLDINGSEDSISLKDWVQELTPDASDDLILQMDIEGAEYRNLLQTPDEILRRFRIIVIELHNIKVCNRPDDFNQELGPLLERLDQYFLCVHAHPNNCSSDFRVIGSEMNLSNVHELTFLRRDRWEGVADVDCYAPMLPHPLDIEPNDPNKPPIFLNEHWLASGKRAPESTIKLLTDQVRFLERALKQAQSPAQDIITNLYRLSQHAASALPTLTPRPTAETLVDLAAGKPFTLSSQHTACPKKGQVAEQRPFFFHTGEGFNQSITIDLGAEATLFELHIANRTKFCQERARCLFYCLHKEPKQNLHQGFPVVIDEAFLTKVDQISVTDLRGARARYVTIFSPEKTLLHLSSVQILGVPNND</sequence>
<name>A0ABZ0S1G7_9GAMM</name>
<protein>
    <recommendedName>
        <fullName evidence="3">Methyltransferase FkbM domain-containing protein</fullName>
    </recommendedName>
</protein>
<dbReference type="SUPFAM" id="SSF49785">
    <property type="entry name" value="Galactose-binding domain-like"/>
    <property type="match status" value="1"/>
</dbReference>
<reference evidence="1 2" key="1">
    <citation type="journal article" date="2023" name="Microorganisms">
        <title>Thiorhodovibrio frisius and Trv. litoralis spp. nov., Two Novel Members from a Clade of Fastidious Purple Sulfur Bacteria That Exhibit Unique Red-Shifted Light-Harvesting Capabilities.</title>
        <authorList>
            <person name="Methner A."/>
            <person name="Kuzyk S.B."/>
            <person name="Petersen J."/>
            <person name="Bauer S."/>
            <person name="Brinkmann H."/>
            <person name="Sichau K."/>
            <person name="Wanner G."/>
            <person name="Wolf J."/>
            <person name="Neumann-Schaal M."/>
            <person name="Henke P."/>
            <person name="Tank M."/>
            <person name="Sproer C."/>
            <person name="Bunk B."/>
            <person name="Overmann J."/>
        </authorList>
    </citation>
    <scope>NUCLEOTIDE SEQUENCE [LARGE SCALE GENOMIC DNA]</scope>
    <source>
        <strain evidence="1 2">DSM 6702</strain>
    </source>
</reference>
<accession>A0ABZ0S1G7</accession>
<dbReference type="Gene3D" id="2.60.120.260">
    <property type="entry name" value="Galactose-binding domain-like"/>
    <property type="match status" value="1"/>
</dbReference>
<evidence type="ECO:0000313" key="2">
    <source>
        <dbReference type="Proteomes" id="UP001432180"/>
    </source>
</evidence>
<evidence type="ECO:0000313" key="1">
    <source>
        <dbReference type="EMBL" id="WPL15231.1"/>
    </source>
</evidence>
<dbReference type="Proteomes" id="UP001432180">
    <property type="component" value="Chromosome"/>
</dbReference>
<proteinExistence type="predicted"/>
<keyword evidence="2" id="KW-1185">Reference proteome</keyword>